<name>A0A9N9EIQ9_9GLOM</name>
<organism evidence="2 3">
    <name type="scientific">Racocetra fulgida</name>
    <dbReference type="NCBI Taxonomy" id="60492"/>
    <lineage>
        <taxon>Eukaryota</taxon>
        <taxon>Fungi</taxon>
        <taxon>Fungi incertae sedis</taxon>
        <taxon>Mucoromycota</taxon>
        <taxon>Glomeromycotina</taxon>
        <taxon>Glomeromycetes</taxon>
        <taxon>Diversisporales</taxon>
        <taxon>Gigasporaceae</taxon>
        <taxon>Racocetra</taxon>
    </lineage>
</organism>
<reference evidence="2" key="1">
    <citation type="submission" date="2021-06" db="EMBL/GenBank/DDBJ databases">
        <authorList>
            <person name="Kallberg Y."/>
            <person name="Tangrot J."/>
            <person name="Rosling A."/>
        </authorList>
    </citation>
    <scope>NUCLEOTIDE SEQUENCE</scope>
    <source>
        <strain evidence="2">IN212</strain>
    </source>
</reference>
<keyword evidence="3" id="KW-1185">Reference proteome</keyword>
<feature type="non-terminal residue" evidence="2">
    <location>
        <position position="1"/>
    </location>
</feature>
<evidence type="ECO:0000256" key="1">
    <source>
        <dbReference type="SAM" id="MobiDB-lite"/>
    </source>
</evidence>
<feature type="compositionally biased region" description="Basic and acidic residues" evidence="1">
    <location>
        <begin position="1"/>
        <end position="15"/>
    </location>
</feature>
<accession>A0A9N9EIQ9</accession>
<dbReference type="EMBL" id="CAJVPZ010017182">
    <property type="protein sequence ID" value="CAG8678897.1"/>
    <property type="molecule type" value="Genomic_DNA"/>
</dbReference>
<evidence type="ECO:0000313" key="3">
    <source>
        <dbReference type="Proteomes" id="UP000789396"/>
    </source>
</evidence>
<feature type="region of interest" description="Disordered" evidence="1">
    <location>
        <begin position="1"/>
        <end position="40"/>
    </location>
</feature>
<dbReference type="Proteomes" id="UP000789396">
    <property type="component" value="Unassembled WGS sequence"/>
</dbReference>
<comment type="caution">
    <text evidence="2">The sequence shown here is derived from an EMBL/GenBank/DDBJ whole genome shotgun (WGS) entry which is preliminary data.</text>
</comment>
<dbReference type="AlphaFoldDB" id="A0A9N9EIQ9"/>
<gene>
    <name evidence="2" type="ORF">RFULGI_LOCUS9533</name>
</gene>
<sequence>YRYWTELHNKEKPTEQKFATKTNEQKSVTVTKQNQYHNRS</sequence>
<evidence type="ECO:0000313" key="2">
    <source>
        <dbReference type="EMBL" id="CAG8678897.1"/>
    </source>
</evidence>
<proteinExistence type="predicted"/>
<feature type="compositionally biased region" description="Polar residues" evidence="1">
    <location>
        <begin position="17"/>
        <end position="40"/>
    </location>
</feature>
<protein>
    <submittedName>
        <fullName evidence="2">14992_t:CDS:1</fullName>
    </submittedName>
</protein>